<dbReference type="SUPFAM" id="SSF51735">
    <property type="entry name" value="NAD(P)-binding Rossmann-fold domains"/>
    <property type="match status" value="1"/>
</dbReference>
<dbReference type="Gene3D" id="3.40.50.720">
    <property type="entry name" value="NAD(P)-binding Rossmann-like Domain"/>
    <property type="match status" value="1"/>
</dbReference>
<dbReference type="PANTHER" id="PTHR14097">
    <property type="entry name" value="OXIDOREDUCTASE HTATIP2"/>
    <property type="match status" value="1"/>
</dbReference>
<name>A0A0M8N8V2_ESCWE</name>
<organism evidence="1 2">
    <name type="scientific">Escovopsis weberi</name>
    <dbReference type="NCBI Taxonomy" id="150374"/>
    <lineage>
        <taxon>Eukaryota</taxon>
        <taxon>Fungi</taxon>
        <taxon>Dikarya</taxon>
        <taxon>Ascomycota</taxon>
        <taxon>Pezizomycotina</taxon>
        <taxon>Sordariomycetes</taxon>
        <taxon>Hypocreomycetidae</taxon>
        <taxon>Hypocreales</taxon>
        <taxon>Hypocreaceae</taxon>
        <taxon>Escovopsis</taxon>
    </lineage>
</organism>
<dbReference type="InterPro" id="IPR036291">
    <property type="entry name" value="NAD(P)-bd_dom_sf"/>
</dbReference>
<dbReference type="OrthoDB" id="9975943at2759"/>
<accession>A0A0M8N8V2</accession>
<sequence>MHVILTGATGLIGSAVLDAMIRTKDITKISILSRRPVQMAEAAKDPRINVILHQDFETYDPQLLQQLAGARACVWALGISQNKVGKDEYWKITRDYAVAGARFLSQLAAPPSAGDSSSSDNKDAPQPFRFIYVSGEGATQTPGLLTPFFGQVKGQAEQELAQLAAQTGAPLRVDSVRPGFIDVRGHAAIAPYTPDEGTFRRGWTRLGYHWIGFLPNLHSPTPALAECLTQLAMGRLDGKLEGSGSFRLGSGWIVTNIGFRKMMGL</sequence>
<dbReference type="PANTHER" id="PTHR14097:SF8">
    <property type="entry name" value="NAD(P)-BINDING DOMAIN-CONTAINING PROTEIN"/>
    <property type="match status" value="1"/>
</dbReference>
<keyword evidence="2" id="KW-1185">Reference proteome</keyword>
<dbReference type="STRING" id="150374.A0A0M8N8V2"/>
<dbReference type="EMBL" id="LGSR01000006">
    <property type="protein sequence ID" value="KOS22390.1"/>
    <property type="molecule type" value="Genomic_DNA"/>
</dbReference>
<dbReference type="AlphaFoldDB" id="A0A0M8N8V2"/>
<reference evidence="1 2" key="1">
    <citation type="submission" date="2015-07" db="EMBL/GenBank/DDBJ databases">
        <title>The genome of the fungus Escovopsis weberi, a specialized disease agent of ant agriculture.</title>
        <authorList>
            <person name="de Man T.J."/>
            <person name="Stajich J.E."/>
            <person name="Kubicek C.P."/>
            <person name="Chenthamara K."/>
            <person name="Atanasova L."/>
            <person name="Druzhinina I.S."/>
            <person name="Birnbaum S."/>
            <person name="Barribeau S.M."/>
            <person name="Teiling C."/>
            <person name="Suen G."/>
            <person name="Currie C."/>
            <person name="Gerardo N.M."/>
        </authorList>
    </citation>
    <scope>NUCLEOTIDE SEQUENCE [LARGE SCALE GENOMIC DNA]</scope>
</reference>
<proteinExistence type="predicted"/>
<comment type="caution">
    <text evidence="1">The sequence shown here is derived from an EMBL/GenBank/DDBJ whole genome shotgun (WGS) entry which is preliminary data.</text>
</comment>
<gene>
    <name evidence="1" type="ORF">ESCO_002102</name>
</gene>
<dbReference type="Proteomes" id="UP000053831">
    <property type="component" value="Unassembled WGS sequence"/>
</dbReference>
<protein>
    <submittedName>
        <fullName evidence="1">Protein FMP52</fullName>
    </submittedName>
</protein>
<evidence type="ECO:0000313" key="2">
    <source>
        <dbReference type="Proteomes" id="UP000053831"/>
    </source>
</evidence>
<evidence type="ECO:0000313" key="1">
    <source>
        <dbReference type="EMBL" id="KOS22390.1"/>
    </source>
</evidence>